<gene>
    <name evidence="7" type="ORF">SeMB42_g01953</name>
</gene>
<evidence type="ECO:0000256" key="5">
    <source>
        <dbReference type="RuleBase" id="RU363076"/>
    </source>
</evidence>
<dbReference type="Proteomes" id="UP000317494">
    <property type="component" value="Unassembled WGS sequence"/>
</dbReference>
<evidence type="ECO:0000256" key="6">
    <source>
        <dbReference type="SAM" id="MobiDB-lite"/>
    </source>
</evidence>
<evidence type="ECO:0000256" key="1">
    <source>
        <dbReference type="ARBA" id="ARBA00004370"/>
    </source>
</evidence>
<accession>A0A507DJF3</accession>
<dbReference type="InterPro" id="IPR002994">
    <property type="entry name" value="Surf1/Shy1"/>
</dbReference>
<dbReference type="PANTHER" id="PTHR23427:SF2">
    <property type="entry name" value="SURFEIT LOCUS PROTEIN 1"/>
    <property type="match status" value="1"/>
</dbReference>
<feature type="region of interest" description="Disordered" evidence="6">
    <location>
        <begin position="55"/>
        <end position="74"/>
    </location>
</feature>
<comment type="function">
    <text evidence="5">Probably involved in the biogenesis of the COX complex.</text>
</comment>
<comment type="caution">
    <text evidence="7">The sequence shown here is derived from an EMBL/GenBank/DDBJ whole genome shotgun (WGS) entry which is preliminary data.</text>
</comment>
<evidence type="ECO:0000313" key="8">
    <source>
        <dbReference type="Proteomes" id="UP000317494"/>
    </source>
</evidence>
<keyword evidence="8" id="KW-1185">Reference proteome</keyword>
<evidence type="ECO:0000256" key="3">
    <source>
        <dbReference type="ARBA" id="ARBA00022989"/>
    </source>
</evidence>
<keyword evidence="5" id="KW-0496">Mitochondrion</keyword>
<keyword evidence="5" id="KW-0999">Mitochondrion inner membrane</keyword>
<comment type="subcellular location">
    <subcellularLocation>
        <location evidence="1">Membrane</location>
    </subcellularLocation>
    <subcellularLocation>
        <location evidence="5">Mitochondrion inner membrane</location>
        <topology evidence="5">Multi-pass membrane protein</topology>
    </subcellularLocation>
</comment>
<organism evidence="7 8">
    <name type="scientific">Synchytrium endobioticum</name>
    <dbReference type="NCBI Taxonomy" id="286115"/>
    <lineage>
        <taxon>Eukaryota</taxon>
        <taxon>Fungi</taxon>
        <taxon>Fungi incertae sedis</taxon>
        <taxon>Chytridiomycota</taxon>
        <taxon>Chytridiomycota incertae sedis</taxon>
        <taxon>Chytridiomycetes</taxon>
        <taxon>Synchytriales</taxon>
        <taxon>Synchytriaceae</taxon>
        <taxon>Synchytrium</taxon>
    </lineage>
</organism>
<evidence type="ECO:0000256" key="2">
    <source>
        <dbReference type="ARBA" id="ARBA00022692"/>
    </source>
</evidence>
<keyword evidence="2" id="KW-0812">Transmembrane</keyword>
<dbReference type="PANTHER" id="PTHR23427">
    <property type="entry name" value="SURFEIT LOCUS PROTEIN"/>
    <property type="match status" value="1"/>
</dbReference>
<keyword evidence="4" id="KW-0472">Membrane</keyword>
<proteinExistence type="inferred from homology"/>
<dbReference type="Pfam" id="PF02104">
    <property type="entry name" value="SURF1"/>
    <property type="match status" value="1"/>
</dbReference>
<dbReference type="CDD" id="cd06662">
    <property type="entry name" value="SURF1"/>
    <property type="match status" value="1"/>
</dbReference>
<evidence type="ECO:0000256" key="4">
    <source>
        <dbReference type="ARBA" id="ARBA00023136"/>
    </source>
</evidence>
<dbReference type="InterPro" id="IPR045214">
    <property type="entry name" value="Surf1/Surf4"/>
</dbReference>
<protein>
    <recommendedName>
        <fullName evidence="5">SURF1-like protein</fullName>
    </recommendedName>
</protein>
<dbReference type="EMBL" id="QEAN01000055">
    <property type="protein sequence ID" value="TPX51337.1"/>
    <property type="molecule type" value="Genomic_DNA"/>
</dbReference>
<keyword evidence="3" id="KW-1133">Transmembrane helix</keyword>
<reference evidence="7 8" key="1">
    <citation type="journal article" date="2019" name="Sci. Rep.">
        <title>Comparative genomics of chytrid fungi reveal insights into the obligate biotrophic and pathogenic lifestyle of Synchytrium endobioticum.</title>
        <authorList>
            <person name="van de Vossenberg B.T.L.H."/>
            <person name="Warris S."/>
            <person name="Nguyen H.D.T."/>
            <person name="van Gent-Pelzer M.P.E."/>
            <person name="Joly D.L."/>
            <person name="van de Geest H.C."/>
            <person name="Bonants P.J.M."/>
            <person name="Smith D.S."/>
            <person name="Levesque C.A."/>
            <person name="van der Lee T.A.J."/>
        </authorList>
    </citation>
    <scope>NUCLEOTIDE SEQUENCE [LARGE SCALE GENOMIC DNA]</scope>
    <source>
        <strain evidence="7 8">MB42</strain>
    </source>
</reference>
<dbReference type="STRING" id="286115.A0A507DJF3"/>
<dbReference type="AlphaFoldDB" id="A0A507DJF3"/>
<name>A0A507DJF3_9FUNG</name>
<dbReference type="GO" id="GO:0005743">
    <property type="term" value="C:mitochondrial inner membrane"/>
    <property type="evidence" value="ECO:0007669"/>
    <property type="project" value="UniProtKB-SubCell"/>
</dbReference>
<evidence type="ECO:0000313" key="7">
    <source>
        <dbReference type="EMBL" id="TPX51337.1"/>
    </source>
</evidence>
<feature type="compositionally biased region" description="Low complexity" evidence="6">
    <location>
        <begin position="65"/>
        <end position="74"/>
    </location>
</feature>
<comment type="similarity">
    <text evidence="5">Belongs to the SURF1 family.</text>
</comment>
<dbReference type="GO" id="GO:0033617">
    <property type="term" value="P:mitochondrial respiratory chain complex IV assembly"/>
    <property type="evidence" value="ECO:0007669"/>
    <property type="project" value="TreeGrafter"/>
</dbReference>
<dbReference type="PROSITE" id="PS50895">
    <property type="entry name" value="SURF1"/>
    <property type="match status" value="1"/>
</dbReference>
<sequence>MGCGLAANTSPLASTDMNGLGPVRCARASPPRVHLVAVAVWPRLPLRPSTRRSISASLLPPPGSAPTRSSRSSPPRLGGLLWGIPFVTLFLGAWQLHRLNWKLNLIQASELALKGEPIPLEQIDTTLSTPLQKVLITGRFLPPTFLVGPRPRSSSSTEASSGLFSSGGINRNGYYIVSPFELSTGVADNPTGAPLRRILVSRGWLPRNLVDEKGWDDQALGKEITLEGILRPGENGAYMPRNKPKVNQWYWIDTAAMSHLCHTACHPSLLVELIADSPTNDATFKCLNGVIPIPKQPGINLTNNHLSYALTWFGLFGFKPSSILHAFSTVADSPSCRFAM</sequence>
<dbReference type="VEuPathDB" id="FungiDB:SeMB42_g01953"/>